<evidence type="ECO:0000313" key="7">
    <source>
        <dbReference type="Proteomes" id="UP000002724"/>
    </source>
</evidence>
<feature type="domain" description="Translocation and assembly module TamB C-terminal" evidence="5">
    <location>
        <begin position="1052"/>
        <end position="1493"/>
    </location>
</feature>
<evidence type="ECO:0000256" key="3">
    <source>
        <dbReference type="ARBA" id="ARBA00022989"/>
    </source>
</evidence>
<evidence type="ECO:0000256" key="2">
    <source>
        <dbReference type="ARBA" id="ARBA00022692"/>
    </source>
</evidence>
<keyword evidence="7" id="KW-1185">Reference proteome</keyword>
<dbReference type="HOGENOM" id="CLU_248368_0_0_10"/>
<dbReference type="Proteomes" id="UP000002724">
    <property type="component" value="Chromosome"/>
</dbReference>
<gene>
    <name evidence="6" type="ordered locus">Ppha_2603</name>
</gene>
<dbReference type="Pfam" id="PF04357">
    <property type="entry name" value="TamB"/>
    <property type="match status" value="1"/>
</dbReference>
<dbReference type="eggNOG" id="COG2911">
    <property type="taxonomic scope" value="Bacteria"/>
</dbReference>
<organism evidence="6 7">
    <name type="scientific">Pelodictyon phaeoclathratiforme (strain DSM 5477 / BU-1)</name>
    <dbReference type="NCBI Taxonomy" id="324925"/>
    <lineage>
        <taxon>Bacteria</taxon>
        <taxon>Pseudomonadati</taxon>
        <taxon>Chlorobiota</taxon>
        <taxon>Chlorobiia</taxon>
        <taxon>Chlorobiales</taxon>
        <taxon>Chlorobiaceae</taxon>
        <taxon>Chlorobium/Pelodictyon group</taxon>
        <taxon>Pelodictyon</taxon>
    </lineage>
</organism>
<keyword evidence="4" id="KW-0472">Membrane</keyword>
<dbReference type="OrthoDB" id="9811276at2"/>
<keyword evidence="2" id="KW-0812">Transmembrane</keyword>
<evidence type="ECO:0000259" key="5">
    <source>
        <dbReference type="Pfam" id="PF04357"/>
    </source>
</evidence>
<dbReference type="GO" id="GO:0009306">
    <property type="term" value="P:protein secretion"/>
    <property type="evidence" value="ECO:0007669"/>
    <property type="project" value="InterPro"/>
</dbReference>
<accession>B4SFT7</accession>
<comment type="subcellular location">
    <subcellularLocation>
        <location evidence="1">Membrane</location>
        <topology evidence="1">Single-pass membrane protein</topology>
    </subcellularLocation>
</comment>
<protein>
    <recommendedName>
        <fullName evidence="5">Translocation and assembly module TamB C-terminal domain-containing protein</fullName>
    </recommendedName>
</protein>
<name>B4SFT7_PELPB</name>
<dbReference type="STRING" id="324925.Ppha_2603"/>
<reference evidence="6 7" key="1">
    <citation type="submission" date="2008-06" db="EMBL/GenBank/DDBJ databases">
        <title>Complete sequence of Pelodictyon phaeoclathratiforme BU-1.</title>
        <authorList>
            <consortium name="US DOE Joint Genome Institute"/>
            <person name="Lucas S."/>
            <person name="Copeland A."/>
            <person name="Lapidus A."/>
            <person name="Glavina del Rio T."/>
            <person name="Dalin E."/>
            <person name="Tice H."/>
            <person name="Bruce D."/>
            <person name="Goodwin L."/>
            <person name="Pitluck S."/>
            <person name="Schmutz J."/>
            <person name="Larimer F."/>
            <person name="Land M."/>
            <person name="Hauser L."/>
            <person name="Kyrpides N."/>
            <person name="Mikhailova N."/>
            <person name="Liu Z."/>
            <person name="Li T."/>
            <person name="Zhao F."/>
            <person name="Overmann J."/>
            <person name="Bryant D.A."/>
            <person name="Richardson P."/>
        </authorList>
    </citation>
    <scope>NUCLEOTIDE SEQUENCE [LARGE SCALE GENOMIC DNA]</scope>
    <source>
        <strain evidence="7">DSM 5477 / BU-1</strain>
    </source>
</reference>
<evidence type="ECO:0000256" key="1">
    <source>
        <dbReference type="ARBA" id="ARBA00004167"/>
    </source>
</evidence>
<sequence precursor="true">MEQFKHYSLRVLTAFSALLLLLTLTSLIVLNSGMVDRFARERVIALFNEKFYGRLELQELHLKFPNHVTLVNPRVYGPGERLAALEARRISLKFNILSLLQPEIRKISVRRLTADSLNARVVEGKNGKLNLELAFKSRDPDSTKGPLDRIFCKNLRITNGNLSWYGAQGRSGSLPLEVKSITAELSSFTVKKKFLNGTIEKLQLDIPRQHLFLRQASGKFLFSETRSELLGLKVAANRSHAKLSATIDHFNIFSPQRKKELALASSFLNVEELALQSDDLKLFYPPLVLPSGLYTFKGNARGKKEHVELLDALLTLDKSRLAVKGELLNLYNRSAFAYALQCDSSKIAAPLVESFLKEAPLKEIAHKIGDITFLGNAKGTLQAVKGEMTTLSRLGELSLSGEASGVAPDAFTTKGTFALKGCKPHLFLQPESGKSLLNTSGSFEAQGSSREISQLALDMQLTDSFWLNQPIKEGSIVAKYERRLLNSSLFLRNNLTTLNLEGEINWKEGVPHYQASGKSTALDLSKLFAQKVVTTDLNSHFAVQGSGFDPEMLNIATTLQFSPSSINTLQLKDRSKVSVAIVQNATSSQTSIRSDFLDLLAEGDYSFKELMAFGDVAMSALRREIATQNIWQAAPPLPVTGIERLRKAFTVKYSVTAKDISPLVLLFPVQGLTLQGSAEGIASYRNGQCSIGSTINLRRLLSHEDMAVENLSMKADLVCQGNGVPKASVTGRASSITIAGKKAGETTFSGLYTPSSLAGTIELAIPDPLQRLSTTFTVTRGNLNYDLLFSRLSLKDHTGIWQAEENSHLLIGKNAARFNRFTIAKGQQRAVLDGELSNVQPGSFQCTLSHMELNELQRFALDPSLDKLSGTINGSLLVSGSPEAKTSKLTLNGQNIRYEEIMIGTLQATIIHSGKQLRFDLQSHIPKGDSSSGEVKPSMNTLEGSGTIPLAIGYYPLSFRLTEQAPISASFRSDNLSAQFLEYLLPFFESAEGIVPTTLKIEGRTPKPEIYLSSRLSNTLIKIAPTQVSYRLNGEIYVTPKAVELREMTLHDNGSGAGVINGVVRLEQLKPTGLELTGRLNRLLLYNKKDKGDETSFGTITGSTRNIVLRGTLSEPVIEGELRIDAADFSLYRTGANEGTKYVGVEKFIEFIPRYPSAAALESKNGTRTAEPAEFYHSLIDILQIKNLRLSSSEPLKYTVIFDRLRGEQLESSINNLSLMVSKYNQRYQLFGSVNIIGGKYKFSNSNFDLQDGGRISWNSVDIRNGVMDNLYGSKYVTASNQQSGDRDNVKLLLAITGTLNEPQIAMGYYLNEQSLPFASLNMIGGQTSQIDQNAELNVISLLLSKQWYVRPGSSLQSGNLAVSTAGLSAGTGILSSRISRFIQDIGGLESFNVNVGVDKRGALSGLDLYLALSVPGTGGKVRFIGTGSSPVSGESTTADYYGTAQKIEYRITPKVSLEASRSYGQNVSTTSNSNLQKPAETWGVSLSYKERFQTWDQFWKRIFPSSDKKR</sequence>
<keyword evidence="3" id="KW-1133">Transmembrane helix</keyword>
<evidence type="ECO:0000313" key="6">
    <source>
        <dbReference type="EMBL" id="ACF44764.1"/>
    </source>
</evidence>
<proteinExistence type="predicted"/>
<dbReference type="EMBL" id="CP001110">
    <property type="protein sequence ID" value="ACF44764.1"/>
    <property type="molecule type" value="Genomic_DNA"/>
</dbReference>
<evidence type="ECO:0000256" key="4">
    <source>
        <dbReference type="ARBA" id="ARBA00023136"/>
    </source>
</evidence>
<dbReference type="RefSeq" id="WP_012509237.1">
    <property type="nucleotide sequence ID" value="NC_011060.1"/>
</dbReference>
<dbReference type="InterPro" id="IPR007452">
    <property type="entry name" value="TamB_C"/>
</dbReference>
<dbReference type="KEGG" id="pph:Ppha_2603"/>
<dbReference type="GO" id="GO:0005886">
    <property type="term" value="C:plasma membrane"/>
    <property type="evidence" value="ECO:0007669"/>
    <property type="project" value="InterPro"/>
</dbReference>